<accession>A0A8D2E2C8</accession>
<dbReference type="AlphaFoldDB" id="A0A8D2E2C8"/>
<name>A0A8D2E2C8_SCIVU</name>
<dbReference type="GeneTree" id="ENSGT00800000125293"/>
<dbReference type="Ensembl" id="ENSSVLT00005036673.1">
    <property type="protein sequence ID" value="ENSSVLP00005033084.1"/>
    <property type="gene ID" value="ENSSVLG00005025912.1"/>
</dbReference>
<dbReference type="OrthoDB" id="9628918at2759"/>
<evidence type="ECO:0000313" key="1">
    <source>
        <dbReference type="Ensembl" id="ENSSVLP00005033084.1"/>
    </source>
</evidence>
<evidence type="ECO:0000313" key="2">
    <source>
        <dbReference type="Proteomes" id="UP000694564"/>
    </source>
</evidence>
<sequence length="163" mass="17192">LLELGSRPHPPGAAVGQVFLAMEASIAWWAGAGEGGHMVGAGARATGAAQTLIHIVGAAWASEARKARAGKGAHTVLTGATIEARVCIQKRRGLFSPPCPHRLAWPGQALHRGSWRGTRRKPGSIGRGTFGQRDKILSQPYLLSHLETSPCGREGLQENQKAP</sequence>
<protein>
    <submittedName>
        <fullName evidence="1">Uncharacterized protein</fullName>
    </submittedName>
</protein>
<organism evidence="1 2">
    <name type="scientific">Sciurus vulgaris</name>
    <name type="common">Eurasian red squirrel</name>
    <dbReference type="NCBI Taxonomy" id="55149"/>
    <lineage>
        <taxon>Eukaryota</taxon>
        <taxon>Metazoa</taxon>
        <taxon>Chordata</taxon>
        <taxon>Craniata</taxon>
        <taxon>Vertebrata</taxon>
        <taxon>Euteleostomi</taxon>
        <taxon>Mammalia</taxon>
        <taxon>Eutheria</taxon>
        <taxon>Euarchontoglires</taxon>
        <taxon>Glires</taxon>
        <taxon>Rodentia</taxon>
        <taxon>Sciuromorpha</taxon>
        <taxon>Sciuridae</taxon>
        <taxon>Sciurinae</taxon>
        <taxon>Sciurini</taxon>
        <taxon>Sciurus</taxon>
    </lineage>
</organism>
<proteinExistence type="predicted"/>
<reference evidence="1" key="2">
    <citation type="submission" date="2025-09" db="UniProtKB">
        <authorList>
            <consortium name="Ensembl"/>
        </authorList>
    </citation>
    <scope>IDENTIFICATION</scope>
</reference>
<keyword evidence="2" id="KW-1185">Reference proteome</keyword>
<reference evidence="1" key="1">
    <citation type="submission" date="2025-08" db="UniProtKB">
        <authorList>
            <consortium name="Ensembl"/>
        </authorList>
    </citation>
    <scope>IDENTIFICATION</scope>
</reference>
<dbReference type="Proteomes" id="UP000694564">
    <property type="component" value="Chromosome 16"/>
</dbReference>